<accession>A0A840TTW7</accession>
<organism evidence="2 3">
    <name type="scientific">Rhabdobacter roseus</name>
    <dbReference type="NCBI Taxonomy" id="1655419"/>
    <lineage>
        <taxon>Bacteria</taxon>
        <taxon>Pseudomonadati</taxon>
        <taxon>Bacteroidota</taxon>
        <taxon>Cytophagia</taxon>
        <taxon>Cytophagales</taxon>
        <taxon>Cytophagaceae</taxon>
        <taxon>Rhabdobacter</taxon>
    </lineage>
</organism>
<keyword evidence="3" id="KW-1185">Reference proteome</keyword>
<dbReference type="InterPro" id="IPR050194">
    <property type="entry name" value="Glycosyltransferase_grp1"/>
</dbReference>
<name>A0A840TTW7_9BACT</name>
<evidence type="ECO:0000259" key="1">
    <source>
        <dbReference type="Pfam" id="PF00534"/>
    </source>
</evidence>
<dbReference type="PANTHER" id="PTHR45947">
    <property type="entry name" value="SULFOQUINOVOSYL TRANSFERASE SQD2"/>
    <property type="match status" value="1"/>
</dbReference>
<dbReference type="AlphaFoldDB" id="A0A840TTW7"/>
<feature type="domain" description="Glycosyl transferase family 1" evidence="1">
    <location>
        <begin position="199"/>
        <end position="356"/>
    </location>
</feature>
<dbReference type="Proteomes" id="UP000557307">
    <property type="component" value="Unassembled WGS sequence"/>
</dbReference>
<reference evidence="2 3" key="1">
    <citation type="submission" date="2020-08" db="EMBL/GenBank/DDBJ databases">
        <title>Genomic Encyclopedia of Type Strains, Phase IV (KMG-IV): sequencing the most valuable type-strain genomes for metagenomic binning, comparative biology and taxonomic classification.</title>
        <authorList>
            <person name="Goeker M."/>
        </authorList>
    </citation>
    <scope>NUCLEOTIDE SEQUENCE [LARGE SCALE GENOMIC DNA]</scope>
    <source>
        <strain evidence="2 3">DSM 105074</strain>
    </source>
</reference>
<sequence length="384" mass="43538">MRVLLIHNQLWAHYKSKLFSEIHRALREKYPDSQFQVAHIALYEASRKAMMKSQEEPIYKYPYTVLFETSLDEVPFAKRLKALFRTYRSFRPTVLNITGYYDWAQVLLMLYARSQGVRVILTVESSSLDHKRSWLKEKLKSWIVNNANAYFCFGQTSVAYLKSLGVPEAKIAVSHAAVIDETIIRENYQRALAEKASTPLARRHFIYVGRLAPEKNLVALLDAFRKTQQQNPPSAEWGLLLVGDGASRAELEKYVQEKKIPRVRFTGGCAWYEVPGWLAQASVLVLPSLSEPWGLVVNEAMVCGLPVIVSDRCGCAPDLVEEGLNGFLFSPDHPADLATSMQYFIQNPEKISAMGVESRRLVASFSSERVAQQMVACYHSLANH</sequence>
<gene>
    <name evidence="2" type="ORF">HNQ92_001614</name>
</gene>
<protein>
    <submittedName>
        <fullName evidence="2">Glycosyltransferase involved in cell wall biosynthesis</fullName>
    </submittedName>
</protein>
<evidence type="ECO:0000313" key="3">
    <source>
        <dbReference type="Proteomes" id="UP000557307"/>
    </source>
</evidence>
<dbReference type="GO" id="GO:0016757">
    <property type="term" value="F:glycosyltransferase activity"/>
    <property type="evidence" value="ECO:0007669"/>
    <property type="project" value="InterPro"/>
</dbReference>
<dbReference type="CDD" id="cd03801">
    <property type="entry name" value="GT4_PimA-like"/>
    <property type="match status" value="1"/>
</dbReference>
<proteinExistence type="predicted"/>
<evidence type="ECO:0000313" key="2">
    <source>
        <dbReference type="EMBL" id="MBB5283488.1"/>
    </source>
</evidence>
<dbReference type="PANTHER" id="PTHR45947:SF3">
    <property type="entry name" value="SULFOQUINOVOSYL TRANSFERASE SQD2"/>
    <property type="match status" value="1"/>
</dbReference>
<comment type="caution">
    <text evidence="2">The sequence shown here is derived from an EMBL/GenBank/DDBJ whole genome shotgun (WGS) entry which is preliminary data.</text>
</comment>
<keyword evidence="2" id="KW-0808">Transferase</keyword>
<dbReference type="InterPro" id="IPR001296">
    <property type="entry name" value="Glyco_trans_1"/>
</dbReference>
<dbReference type="Pfam" id="PF00534">
    <property type="entry name" value="Glycos_transf_1"/>
    <property type="match status" value="1"/>
</dbReference>
<dbReference type="EMBL" id="JACHGF010000002">
    <property type="protein sequence ID" value="MBB5283488.1"/>
    <property type="molecule type" value="Genomic_DNA"/>
</dbReference>
<dbReference type="SUPFAM" id="SSF53756">
    <property type="entry name" value="UDP-Glycosyltransferase/glycogen phosphorylase"/>
    <property type="match status" value="1"/>
</dbReference>
<dbReference type="Gene3D" id="3.40.50.2000">
    <property type="entry name" value="Glycogen Phosphorylase B"/>
    <property type="match status" value="2"/>
</dbReference>
<dbReference type="RefSeq" id="WP_184172927.1">
    <property type="nucleotide sequence ID" value="NZ_JACHGF010000002.1"/>
</dbReference>